<dbReference type="EMBL" id="JAUSXB010000001">
    <property type="protein sequence ID" value="MDQ0673900.1"/>
    <property type="molecule type" value="Genomic_DNA"/>
</dbReference>
<dbReference type="Proteomes" id="UP001236806">
    <property type="component" value="Unassembled WGS sequence"/>
</dbReference>
<evidence type="ECO:0000313" key="3">
    <source>
        <dbReference type="Proteomes" id="UP001236806"/>
    </source>
</evidence>
<sequence length="149" mass="15293">MTRLQMSRTAKALGVVLCLVLAISLSPAANAAFNANAKAAVGFATATLPPATDSTLAVAAVCGSNKKSLTLSVGAKAAIAYANELQVIVSSGGVSSTTYQGLSESSRTFTAAQGGSSVVFTYEIRPLYRPLGSTNFWRSQVPFSGTYTC</sequence>
<comment type="caution">
    <text evidence="2">The sequence shown here is derived from an EMBL/GenBank/DDBJ whole genome shotgun (WGS) entry which is preliminary data.</text>
</comment>
<gene>
    <name evidence="2" type="ORF">QFZ36_001461</name>
</gene>
<accession>A0ABU0PIW1</accession>
<keyword evidence="3" id="KW-1185">Reference proteome</keyword>
<protein>
    <submittedName>
        <fullName evidence="2">Uncharacterized protein</fullName>
    </submittedName>
</protein>
<feature type="chain" id="PRO_5045842411" evidence="1">
    <location>
        <begin position="32"/>
        <end position="149"/>
    </location>
</feature>
<evidence type="ECO:0000313" key="2">
    <source>
        <dbReference type="EMBL" id="MDQ0673900.1"/>
    </source>
</evidence>
<dbReference type="RefSeq" id="WP_306635108.1">
    <property type="nucleotide sequence ID" value="NZ_JAUSXB010000001.1"/>
</dbReference>
<keyword evidence="1" id="KW-0732">Signal</keyword>
<name>A0ABU0PIW1_9MICC</name>
<reference evidence="2 3" key="1">
    <citation type="submission" date="2023-07" db="EMBL/GenBank/DDBJ databases">
        <title>Comparative genomics of wheat-associated soil bacteria to identify genetic determinants of phenazine resistance.</title>
        <authorList>
            <person name="Mouncey N."/>
        </authorList>
    </citation>
    <scope>NUCLEOTIDE SEQUENCE [LARGE SCALE GENOMIC DNA]</scope>
    <source>
        <strain evidence="2 3">W1I3</strain>
    </source>
</reference>
<feature type="signal peptide" evidence="1">
    <location>
        <begin position="1"/>
        <end position="31"/>
    </location>
</feature>
<proteinExistence type="predicted"/>
<evidence type="ECO:0000256" key="1">
    <source>
        <dbReference type="SAM" id="SignalP"/>
    </source>
</evidence>
<organism evidence="2 3">
    <name type="scientific">Pseudarthrobacter siccitolerans</name>
    <dbReference type="NCBI Taxonomy" id="861266"/>
    <lineage>
        <taxon>Bacteria</taxon>
        <taxon>Bacillati</taxon>
        <taxon>Actinomycetota</taxon>
        <taxon>Actinomycetes</taxon>
        <taxon>Micrococcales</taxon>
        <taxon>Micrococcaceae</taxon>
        <taxon>Pseudarthrobacter</taxon>
    </lineage>
</organism>